<dbReference type="AlphaFoldDB" id="A0A0P1BHM3"/>
<accession>A0A0P1BHM3</accession>
<protein>
    <submittedName>
        <fullName evidence="1">Uncharacterized protein</fullName>
    </submittedName>
</protein>
<keyword evidence="2" id="KW-1185">Reference proteome</keyword>
<organism evidence="1 2">
    <name type="scientific">Ceraceosorus bombacis</name>
    <dbReference type="NCBI Taxonomy" id="401625"/>
    <lineage>
        <taxon>Eukaryota</taxon>
        <taxon>Fungi</taxon>
        <taxon>Dikarya</taxon>
        <taxon>Basidiomycota</taxon>
        <taxon>Ustilaginomycotina</taxon>
        <taxon>Exobasidiomycetes</taxon>
        <taxon>Ceraceosorales</taxon>
        <taxon>Ceraceosoraceae</taxon>
        <taxon>Ceraceosorus</taxon>
    </lineage>
</organism>
<name>A0A0P1BHM3_9BASI</name>
<dbReference type="EMBL" id="CCYA01000264">
    <property type="protein sequence ID" value="CEH15520.1"/>
    <property type="molecule type" value="Genomic_DNA"/>
</dbReference>
<dbReference type="Proteomes" id="UP000054845">
    <property type="component" value="Unassembled WGS sequence"/>
</dbReference>
<dbReference type="OrthoDB" id="10376251at2759"/>
<proteinExistence type="predicted"/>
<evidence type="ECO:0000313" key="1">
    <source>
        <dbReference type="EMBL" id="CEH15520.1"/>
    </source>
</evidence>
<evidence type="ECO:0000313" key="2">
    <source>
        <dbReference type="Proteomes" id="UP000054845"/>
    </source>
</evidence>
<reference evidence="1 2" key="1">
    <citation type="submission" date="2014-09" db="EMBL/GenBank/DDBJ databases">
        <authorList>
            <person name="Magalhaes I.L.F."/>
            <person name="Oliveira U."/>
            <person name="Santos F.R."/>
            <person name="Vidigal T.H.D.A."/>
            <person name="Brescovit A.D."/>
            <person name="Santos A.J."/>
        </authorList>
    </citation>
    <scope>NUCLEOTIDE SEQUENCE [LARGE SCALE GENOMIC DNA]</scope>
</reference>
<sequence>MLFSVQRALLCGWMAVALEAALIAAVVLPQHGSIDLFPRSPLFGGWLKEAAGSGSASASSSAAKTFSNPALAWAKDRNRGFTVVLGAAVHPPDDDWRTEFRAKKDLQSFYMHRKDPTTGETHQFNKGTGNWDLLDPDLWKNVALDFVRPPKP</sequence>